<dbReference type="PANTHER" id="PTHR34849:SF3">
    <property type="entry name" value="SSR2962 PROTEIN"/>
    <property type="match status" value="1"/>
</dbReference>
<dbReference type="AlphaFoldDB" id="A0A7K3WUP7"/>
<dbReference type="SUPFAM" id="SSF46689">
    <property type="entry name" value="Homeodomain-like"/>
    <property type="match status" value="1"/>
</dbReference>
<dbReference type="Pfam" id="PF04255">
    <property type="entry name" value="DUF433"/>
    <property type="match status" value="1"/>
</dbReference>
<dbReference type="PANTHER" id="PTHR34849">
    <property type="entry name" value="SSL5025 PROTEIN"/>
    <property type="match status" value="1"/>
</dbReference>
<evidence type="ECO:0000313" key="1">
    <source>
        <dbReference type="EMBL" id="NEN24771.1"/>
    </source>
</evidence>
<dbReference type="Gene3D" id="1.10.10.10">
    <property type="entry name" value="Winged helix-like DNA-binding domain superfamily/Winged helix DNA-binding domain"/>
    <property type="match status" value="1"/>
</dbReference>
<gene>
    <name evidence="1" type="ORF">G3O08_14795</name>
</gene>
<keyword evidence="2" id="KW-1185">Reference proteome</keyword>
<reference evidence="1 2" key="1">
    <citation type="submission" date="2020-02" db="EMBL/GenBank/DDBJ databases">
        <title>Out from the shadows clarifying the taxonomy of the family Cryomorphaceae and related taxa by utilizing the GTDB taxonomic framework.</title>
        <authorList>
            <person name="Bowman J.P."/>
        </authorList>
    </citation>
    <scope>NUCLEOTIDE SEQUENCE [LARGE SCALE GENOMIC DNA]</scope>
    <source>
        <strain evidence="1 2">QSSC 1-22</strain>
    </source>
</reference>
<comment type="caution">
    <text evidence="1">The sequence shown here is derived from an EMBL/GenBank/DDBJ whole genome shotgun (WGS) entry which is preliminary data.</text>
</comment>
<dbReference type="EMBL" id="JAAGVY010000032">
    <property type="protein sequence ID" value="NEN24771.1"/>
    <property type="molecule type" value="Genomic_DNA"/>
</dbReference>
<sequence length="79" mass="9095">MKNWQEHITTDSEILLGKPIIKGTRISIEFILERLATGWSVEQLLENYPRLTLDDLMAVYAYAYDCMKDGLLLMKSKSA</sequence>
<protein>
    <submittedName>
        <fullName evidence="1">DUF433 domain-containing protein</fullName>
    </submittedName>
</protein>
<dbReference type="InterPro" id="IPR036388">
    <property type="entry name" value="WH-like_DNA-bd_sf"/>
</dbReference>
<proteinExistence type="predicted"/>
<dbReference type="Proteomes" id="UP000486602">
    <property type="component" value="Unassembled WGS sequence"/>
</dbReference>
<name>A0A7K3WUP7_9FLAO</name>
<accession>A0A7K3WUP7</accession>
<dbReference type="InterPro" id="IPR007367">
    <property type="entry name" value="DUF433"/>
</dbReference>
<evidence type="ECO:0000313" key="2">
    <source>
        <dbReference type="Proteomes" id="UP000486602"/>
    </source>
</evidence>
<dbReference type="InterPro" id="IPR009057">
    <property type="entry name" value="Homeodomain-like_sf"/>
</dbReference>
<organism evidence="1 2">
    <name type="scientific">Cryomorpha ignava</name>
    <dbReference type="NCBI Taxonomy" id="101383"/>
    <lineage>
        <taxon>Bacteria</taxon>
        <taxon>Pseudomonadati</taxon>
        <taxon>Bacteroidota</taxon>
        <taxon>Flavobacteriia</taxon>
        <taxon>Flavobacteriales</taxon>
        <taxon>Cryomorphaceae</taxon>
        <taxon>Cryomorpha</taxon>
    </lineage>
</organism>